<organism evidence="1 2">
    <name type="scientific">Moraxella bovis</name>
    <dbReference type="NCBI Taxonomy" id="476"/>
    <lineage>
        <taxon>Bacteria</taxon>
        <taxon>Pseudomonadati</taxon>
        <taxon>Pseudomonadota</taxon>
        <taxon>Gammaproteobacteria</taxon>
        <taxon>Moraxellales</taxon>
        <taxon>Moraxellaceae</taxon>
        <taxon>Moraxella</taxon>
    </lineage>
</organism>
<name>A0ABY6M8Q2_MORBO</name>
<protein>
    <submittedName>
        <fullName evidence="1">Uncharacterized protein</fullName>
    </submittedName>
</protein>
<accession>A0ABY6M8Q2</accession>
<dbReference type="Proteomes" id="UP001163632">
    <property type="component" value="Chromosome"/>
</dbReference>
<gene>
    <name evidence="1" type="ORF">LP092_13540</name>
</gene>
<proteinExistence type="predicted"/>
<sequence>MIHLIKQNPIQGLPYLHYDGSFFIATDVVDSMACALLDPEQFMIDGNSPFIVKPEKYELLVIYDNKLKTFDLGYWLDETPSFLIRETGQEIYSKDLYYQTISWDFME</sequence>
<keyword evidence="2" id="KW-1185">Reference proteome</keyword>
<dbReference type="RefSeq" id="WP_264697095.1">
    <property type="nucleotide sequence ID" value="NZ_CP087771.1"/>
</dbReference>
<dbReference type="EMBL" id="CP087830">
    <property type="protein sequence ID" value="UZA02939.1"/>
    <property type="molecule type" value="Genomic_DNA"/>
</dbReference>
<reference evidence="1" key="1">
    <citation type="journal article" date="2022" name="BMC Microbiol.">
        <title>Whole genome sequencing of Moraxella bovis strains from North America reveals two genotypes with different genetic determinants.</title>
        <authorList>
            <person name="Wynn E.L."/>
            <person name="Hille M.M."/>
            <person name="Loy J.D."/>
            <person name="Schuller G."/>
            <person name="Kuhn K.L."/>
            <person name="Dickey A.M."/>
            <person name="Bono J.L."/>
            <person name="Clawson M.L."/>
        </authorList>
    </citation>
    <scope>NUCLEOTIDE SEQUENCE</scope>
    <source>
        <strain evidence="1">SAM102599</strain>
    </source>
</reference>
<evidence type="ECO:0000313" key="2">
    <source>
        <dbReference type="Proteomes" id="UP001163632"/>
    </source>
</evidence>
<evidence type="ECO:0000313" key="1">
    <source>
        <dbReference type="EMBL" id="UZA02939.1"/>
    </source>
</evidence>